<proteinExistence type="predicted"/>
<organism evidence="1 2">
    <name type="scientific">Dendrobium catenatum</name>
    <dbReference type="NCBI Taxonomy" id="906689"/>
    <lineage>
        <taxon>Eukaryota</taxon>
        <taxon>Viridiplantae</taxon>
        <taxon>Streptophyta</taxon>
        <taxon>Embryophyta</taxon>
        <taxon>Tracheophyta</taxon>
        <taxon>Spermatophyta</taxon>
        <taxon>Magnoliopsida</taxon>
        <taxon>Liliopsida</taxon>
        <taxon>Asparagales</taxon>
        <taxon>Orchidaceae</taxon>
        <taxon>Epidendroideae</taxon>
        <taxon>Malaxideae</taxon>
        <taxon>Dendrobiinae</taxon>
        <taxon>Dendrobium</taxon>
    </lineage>
</organism>
<sequence>MKKIARRSSKAGLVINSWKVRYIVAEDRFRSLKKISDLLCGGVLDFRWSPGDTEVVSAALGEQG</sequence>
<protein>
    <submittedName>
        <fullName evidence="1">Uncharacterized protein</fullName>
    </submittedName>
</protein>
<dbReference type="Proteomes" id="UP000233837">
    <property type="component" value="Unassembled WGS sequence"/>
</dbReference>
<accession>A0A2I0XGG2</accession>
<keyword evidence="2" id="KW-1185">Reference proteome</keyword>
<reference evidence="1 2" key="2">
    <citation type="journal article" date="2017" name="Nature">
        <title>The Apostasia genome and the evolution of orchids.</title>
        <authorList>
            <person name="Zhang G.Q."/>
            <person name="Liu K.W."/>
            <person name="Li Z."/>
            <person name="Lohaus R."/>
            <person name="Hsiao Y.Y."/>
            <person name="Niu S.C."/>
            <person name="Wang J.Y."/>
            <person name="Lin Y.C."/>
            <person name="Xu Q."/>
            <person name="Chen L.J."/>
            <person name="Yoshida K."/>
            <person name="Fujiwara S."/>
            <person name="Wang Z.W."/>
            <person name="Zhang Y.Q."/>
            <person name="Mitsuda N."/>
            <person name="Wang M."/>
            <person name="Liu G.H."/>
            <person name="Pecoraro L."/>
            <person name="Huang H.X."/>
            <person name="Xiao X.J."/>
            <person name="Lin M."/>
            <person name="Wu X.Y."/>
            <person name="Wu W.L."/>
            <person name="Chen Y.Y."/>
            <person name="Chang S.B."/>
            <person name="Sakamoto S."/>
            <person name="Ohme-Takagi M."/>
            <person name="Yagi M."/>
            <person name="Zeng S.J."/>
            <person name="Shen C.Y."/>
            <person name="Yeh C.M."/>
            <person name="Luo Y.B."/>
            <person name="Tsai W.C."/>
            <person name="Van de Peer Y."/>
            <person name="Liu Z.J."/>
        </authorList>
    </citation>
    <scope>NUCLEOTIDE SEQUENCE [LARGE SCALE GENOMIC DNA]</scope>
    <source>
        <tissue evidence="1">The whole plant</tissue>
    </source>
</reference>
<evidence type="ECO:0000313" key="2">
    <source>
        <dbReference type="Proteomes" id="UP000233837"/>
    </source>
</evidence>
<gene>
    <name evidence="1" type="ORF">MA16_Dca013942</name>
</gene>
<reference evidence="1 2" key="1">
    <citation type="journal article" date="2016" name="Sci. Rep.">
        <title>The Dendrobium catenatum Lindl. genome sequence provides insights into polysaccharide synthase, floral development and adaptive evolution.</title>
        <authorList>
            <person name="Zhang G.Q."/>
            <person name="Xu Q."/>
            <person name="Bian C."/>
            <person name="Tsai W.C."/>
            <person name="Yeh C.M."/>
            <person name="Liu K.W."/>
            <person name="Yoshida K."/>
            <person name="Zhang L.S."/>
            <person name="Chang S.B."/>
            <person name="Chen F."/>
            <person name="Shi Y."/>
            <person name="Su Y.Y."/>
            <person name="Zhang Y.Q."/>
            <person name="Chen L.J."/>
            <person name="Yin Y."/>
            <person name="Lin M."/>
            <person name="Huang H."/>
            <person name="Deng H."/>
            <person name="Wang Z.W."/>
            <person name="Zhu S.L."/>
            <person name="Zhao X."/>
            <person name="Deng C."/>
            <person name="Niu S.C."/>
            <person name="Huang J."/>
            <person name="Wang M."/>
            <person name="Liu G.H."/>
            <person name="Yang H.J."/>
            <person name="Xiao X.J."/>
            <person name="Hsiao Y.Y."/>
            <person name="Wu W.L."/>
            <person name="Chen Y.Y."/>
            <person name="Mitsuda N."/>
            <person name="Ohme-Takagi M."/>
            <person name="Luo Y.B."/>
            <person name="Van de Peer Y."/>
            <person name="Liu Z.J."/>
        </authorList>
    </citation>
    <scope>NUCLEOTIDE SEQUENCE [LARGE SCALE GENOMIC DNA]</scope>
    <source>
        <tissue evidence="1">The whole plant</tissue>
    </source>
</reference>
<dbReference type="AlphaFoldDB" id="A0A2I0XGG2"/>
<evidence type="ECO:0000313" key="1">
    <source>
        <dbReference type="EMBL" id="PKU86995.1"/>
    </source>
</evidence>
<name>A0A2I0XGG2_9ASPA</name>
<dbReference type="EMBL" id="KZ501901">
    <property type="protein sequence ID" value="PKU86995.1"/>
    <property type="molecule type" value="Genomic_DNA"/>
</dbReference>